<gene>
    <name evidence="1" type="ORF">BCR34DRAFT_327142</name>
</gene>
<comment type="caution">
    <text evidence="1">The sequence shown here is derived from an EMBL/GenBank/DDBJ whole genome shotgun (WGS) entry which is preliminary data.</text>
</comment>
<dbReference type="AlphaFoldDB" id="A0A1Y1ZM35"/>
<name>A0A1Y1ZM35_9PLEO</name>
<reference evidence="1 2" key="1">
    <citation type="submission" date="2016-07" db="EMBL/GenBank/DDBJ databases">
        <title>Pervasive Adenine N6-methylation of Active Genes in Fungi.</title>
        <authorList>
            <consortium name="DOE Joint Genome Institute"/>
            <person name="Mondo S.J."/>
            <person name="Dannebaum R.O."/>
            <person name="Kuo R.C."/>
            <person name="Labutti K."/>
            <person name="Haridas S."/>
            <person name="Kuo A."/>
            <person name="Salamov A."/>
            <person name="Ahrendt S.R."/>
            <person name="Lipzen A."/>
            <person name="Sullivan W."/>
            <person name="Andreopoulos W.B."/>
            <person name="Clum A."/>
            <person name="Lindquist E."/>
            <person name="Daum C."/>
            <person name="Ramamoorthy G.K."/>
            <person name="Gryganskyi A."/>
            <person name="Culley D."/>
            <person name="Magnuson J.K."/>
            <person name="James T.Y."/>
            <person name="O'Malley M.A."/>
            <person name="Stajich J.E."/>
            <person name="Spatafora J.W."/>
            <person name="Visel A."/>
            <person name="Grigoriev I.V."/>
        </authorList>
    </citation>
    <scope>NUCLEOTIDE SEQUENCE [LARGE SCALE GENOMIC DNA]</scope>
    <source>
        <strain evidence="1 2">CBS 115471</strain>
    </source>
</reference>
<evidence type="ECO:0000313" key="2">
    <source>
        <dbReference type="Proteomes" id="UP000193144"/>
    </source>
</evidence>
<proteinExistence type="predicted"/>
<dbReference type="EMBL" id="MCFA01000062">
    <property type="protein sequence ID" value="ORY11296.1"/>
    <property type="molecule type" value="Genomic_DNA"/>
</dbReference>
<dbReference type="Proteomes" id="UP000193144">
    <property type="component" value="Unassembled WGS sequence"/>
</dbReference>
<keyword evidence="2" id="KW-1185">Reference proteome</keyword>
<sequence length="138" mass="15448">MQFRARMSRWKAPSTAHVEIVYFLSSSVLAWLPASAQFASPVSASVLQFGQFAWPDFYVVRTRKLKLRSVDSHSKKLIRGGNPTTKAIVSTIPSFLSQISLLPLLVFRQVFHPTTVISASPFAPLTRKHFFQTRATPG</sequence>
<evidence type="ECO:0000313" key="1">
    <source>
        <dbReference type="EMBL" id="ORY11296.1"/>
    </source>
</evidence>
<organism evidence="1 2">
    <name type="scientific">Clohesyomyces aquaticus</name>
    <dbReference type="NCBI Taxonomy" id="1231657"/>
    <lineage>
        <taxon>Eukaryota</taxon>
        <taxon>Fungi</taxon>
        <taxon>Dikarya</taxon>
        <taxon>Ascomycota</taxon>
        <taxon>Pezizomycotina</taxon>
        <taxon>Dothideomycetes</taxon>
        <taxon>Pleosporomycetidae</taxon>
        <taxon>Pleosporales</taxon>
        <taxon>Lindgomycetaceae</taxon>
        <taxon>Clohesyomyces</taxon>
    </lineage>
</organism>
<protein>
    <submittedName>
        <fullName evidence="1">Uncharacterized protein</fullName>
    </submittedName>
</protein>
<accession>A0A1Y1ZM35</accession>